<name>A0A226BY30_9FIRM</name>
<dbReference type="InterPro" id="IPR036388">
    <property type="entry name" value="WH-like_DNA-bd_sf"/>
</dbReference>
<dbReference type="SUPFAM" id="SSF46785">
    <property type="entry name" value="Winged helix' DNA-binding domain"/>
    <property type="match status" value="1"/>
</dbReference>
<dbReference type="SMART" id="SM00345">
    <property type="entry name" value="HTH_GNTR"/>
    <property type="match status" value="1"/>
</dbReference>
<keyword evidence="1" id="KW-0805">Transcription regulation</keyword>
<keyword evidence="2" id="KW-0238">DNA-binding</keyword>
<dbReference type="PROSITE" id="PS50949">
    <property type="entry name" value="HTH_GNTR"/>
    <property type="match status" value="1"/>
</dbReference>
<dbReference type="Gene3D" id="1.10.10.10">
    <property type="entry name" value="Winged helix-like DNA-binding domain superfamily/Winged helix DNA-binding domain"/>
    <property type="match status" value="1"/>
</dbReference>
<protein>
    <submittedName>
        <fullName evidence="5">GntR family transcriptional regulator</fullName>
    </submittedName>
</protein>
<evidence type="ECO:0000256" key="3">
    <source>
        <dbReference type="ARBA" id="ARBA00023163"/>
    </source>
</evidence>
<comment type="caution">
    <text evidence="5">The sequence shown here is derived from an EMBL/GenBank/DDBJ whole genome shotgun (WGS) entry which is preliminary data.</text>
</comment>
<dbReference type="OrthoDB" id="9802328at2"/>
<feature type="domain" description="HTH gntR-type" evidence="4">
    <location>
        <begin position="11"/>
        <end position="79"/>
    </location>
</feature>
<proteinExistence type="predicted"/>
<dbReference type="CDD" id="cd07377">
    <property type="entry name" value="WHTH_GntR"/>
    <property type="match status" value="1"/>
</dbReference>
<dbReference type="PANTHER" id="PTHR38445">
    <property type="entry name" value="HTH-TYPE TRANSCRIPTIONAL REPRESSOR YTRA"/>
    <property type="match status" value="1"/>
</dbReference>
<reference evidence="5 6" key="1">
    <citation type="submission" date="2017-06" db="EMBL/GenBank/DDBJ databases">
        <title>Draft Genome Sequence of Natranaerobius trueperi halophilic, alkalithermophilic bacteria from soda lakes.</title>
        <authorList>
            <person name="Zhao B."/>
        </authorList>
    </citation>
    <scope>NUCLEOTIDE SEQUENCE [LARGE SCALE GENOMIC DNA]</scope>
    <source>
        <strain evidence="5 6">DSM 18760</strain>
    </source>
</reference>
<dbReference type="Pfam" id="PF00392">
    <property type="entry name" value="GntR"/>
    <property type="match status" value="1"/>
</dbReference>
<keyword evidence="6" id="KW-1185">Reference proteome</keyword>
<dbReference type="RefSeq" id="WP_089024208.1">
    <property type="nucleotide sequence ID" value="NZ_NIQC01000027.1"/>
</dbReference>
<gene>
    <name evidence="5" type="ORF">CDO51_10435</name>
</gene>
<dbReference type="GO" id="GO:0003700">
    <property type="term" value="F:DNA-binding transcription factor activity"/>
    <property type="evidence" value="ECO:0007669"/>
    <property type="project" value="InterPro"/>
</dbReference>
<evidence type="ECO:0000256" key="1">
    <source>
        <dbReference type="ARBA" id="ARBA00023015"/>
    </source>
</evidence>
<dbReference type="EMBL" id="NIQC01000027">
    <property type="protein sequence ID" value="OWZ83109.1"/>
    <property type="molecule type" value="Genomic_DNA"/>
</dbReference>
<evidence type="ECO:0000313" key="6">
    <source>
        <dbReference type="Proteomes" id="UP000214588"/>
    </source>
</evidence>
<dbReference type="PRINTS" id="PR00035">
    <property type="entry name" value="HTHGNTR"/>
</dbReference>
<evidence type="ECO:0000313" key="5">
    <source>
        <dbReference type="EMBL" id="OWZ83109.1"/>
    </source>
</evidence>
<dbReference type="InterPro" id="IPR000524">
    <property type="entry name" value="Tscrpt_reg_HTH_GntR"/>
</dbReference>
<evidence type="ECO:0000256" key="2">
    <source>
        <dbReference type="ARBA" id="ARBA00023125"/>
    </source>
</evidence>
<dbReference type="InterPro" id="IPR036390">
    <property type="entry name" value="WH_DNA-bd_sf"/>
</dbReference>
<dbReference type="AlphaFoldDB" id="A0A226BY30"/>
<accession>A0A226BY30</accession>
<dbReference type="PANTHER" id="PTHR38445:SF9">
    <property type="entry name" value="HTH-TYPE TRANSCRIPTIONAL REPRESSOR YTRA"/>
    <property type="match status" value="1"/>
</dbReference>
<dbReference type="Proteomes" id="UP000214588">
    <property type="component" value="Unassembled WGS sequence"/>
</dbReference>
<evidence type="ECO:0000259" key="4">
    <source>
        <dbReference type="PROSITE" id="PS50949"/>
    </source>
</evidence>
<dbReference type="GO" id="GO:0003677">
    <property type="term" value="F:DNA binding"/>
    <property type="evidence" value="ECO:0007669"/>
    <property type="project" value="UniProtKB-KW"/>
</dbReference>
<sequence>MEFELDRKTSVPYYLQIANNIKQFVESGFWKSGTKLPTERELSERLQVSRNTVSMAYKELQTEGVIVCHQGRGTFVSEQDDKLKQQSRKERLLKIIDVSIEEAIQLGFSLDEFLDITHIRAREKQEMLTQLKIAFIECNEEQINYFVNELYFDQGVSILPVLLSDLKENTESYNEQLKDVDVIITTFFHLEEIKDLLKNLNVDIVPIALELQMETVVKIARFSQETKIGLACKSENFAEKFKNAISKTGINNIEIYYTTNTSEDELINFVNSVDQIVTSPGRKKYLEKIISEKKDIVEVIFKPDEASLNLLKTTLVDLKQKVRGKIDEH</sequence>
<organism evidence="5 6">
    <name type="scientific">Natranaerobius trueperi</name>
    <dbReference type="NCBI Taxonomy" id="759412"/>
    <lineage>
        <taxon>Bacteria</taxon>
        <taxon>Bacillati</taxon>
        <taxon>Bacillota</taxon>
        <taxon>Clostridia</taxon>
        <taxon>Natranaerobiales</taxon>
        <taxon>Natranaerobiaceae</taxon>
        <taxon>Natranaerobius</taxon>
    </lineage>
</organism>
<keyword evidence="3" id="KW-0804">Transcription</keyword>